<dbReference type="InterPro" id="IPR000438">
    <property type="entry name" value="Acetyl_CoA_COase_Trfase_b_su"/>
</dbReference>
<dbReference type="GO" id="GO:0016740">
    <property type="term" value="F:transferase activity"/>
    <property type="evidence" value="ECO:0007669"/>
    <property type="project" value="UniProtKB-KW"/>
</dbReference>
<dbReference type="PROSITE" id="PS50989">
    <property type="entry name" value="COA_CT_CTER"/>
    <property type="match status" value="1"/>
</dbReference>
<dbReference type="GO" id="GO:0003989">
    <property type="term" value="F:acetyl-CoA carboxylase activity"/>
    <property type="evidence" value="ECO:0007669"/>
    <property type="project" value="InterPro"/>
</dbReference>
<accession>A0A4R1CIR7</accession>
<dbReference type="GO" id="GO:2001295">
    <property type="term" value="P:malonyl-CoA biosynthetic process"/>
    <property type="evidence" value="ECO:0007669"/>
    <property type="project" value="TreeGrafter"/>
</dbReference>
<dbReference type="Pfam" id="PF01039">
    <property type="entry name" value="Carboxyl_trans"/>
    <property type="match status" value="1"/>
</dbReference>
<reference evidence="4 5" key="1">
    <citation type="submission" date="2019-03" db="EMBL/GenBank/DDBJ databases">
        <authorList>
            <person name="Kim M.K.M."/>
        </authorList>
    </citation>
    <scope>NUCLEOTIDE SEQUENCE [LARGE SCALE GENOMIC DNA]</scope>
    <source>
        <strain evidence="4 5">18JY15-6</strain>
    </source>
</reference>
<dbReference type="OrthoDB" id="9772975at2"/>
<dbReference type="RefSeq" id="WP_131582251.1">
    <property type="nucleotide sequence ID" value="NZ_SJZJ01000007.1"/>
</dbReference>
<dbReference type="Gene3D" id="3.90.226.10">
    <property type="entry name" value="2-enoyl-CoA Hydratase, Chain A, domain 1"/>
    <property type="match status" value="2"/>
</dbReference>
<dbReference type="PANTHER" id="PTHR42995">
    <property type="entry name" value="ACETYL-COENZYME A CARBOXYLASE CARBOXYL TRANSFERASE SUBUNIT BETA, CHLOROPLASTIC"/>
    <property type="match status" value="1"/>
</dbReference>
<dbReference type="InterPro" id="IPR029045">
    <property type="entry name" value="ClpP/crotonase-like_dom_sf"/>
</dbReference>
<dbReference type="InterPro" id="IPR034733">
    <property type="entry name" value="AcCoA_carboxyl_beta"/>
</dbReference>
<name>A0A4R1CIR7_9ACTN</name>
<sequence>MTDRLTAPGLISDLLDDGSWTSWDAAPERGGLDPAYVEELERAQQKSGLDESILTGRGTLDGMPVAVIAGEFSFLAGSVGRAASDRLVAGIERATAEGLPLVGLTCSGGTRMQEGTPAFVQMVRIGAALAAHRAAGLPYVAYLRNPTTGGVMATWGSLGQITYAEPGALAGFLGPRVYSALYGEEFPPGVQVAEHLAEVGVIDGVVAPADLRERLATVLRALTPTPASGETRDSTGENPGLDVETWDAITRTRRADRPGVRDLLATEATDVVELSGTQSGEVAAALLLALARIGGQPCIVVGQDRAAEAEGHKLGPAALRVARRGFALAAELRIPVLTVIDTRGGELSAAAEEGAMAGEIARCLGDLVTCGAPTLSLMLGEGNGGAALAFLPADRIVAAQHAWLSPLPPEGASAIVHRDTDHAAEMATAQQVLAIGLAERGVVDRVVAELPDAADERDAFLARLGGVLAEELARVHAQGAGSASARAARYAF</sequence>
<dbReference type="AlphaFoldDB" id="A0A4R1CIR7"/>
<evidence type="ECO:0000259" key="2">
    <source>
        <dbReference type="PROSITE" id="PS50980"/>
    </source>
</evidence>
<keyword evidence="1 4" id="KW-0808">Transferase</keyword>
<dbReference type="EMBL" id="SJZJ01000007">
    <property type="protein sequence ID" value="TCJ29848.1"/>
    <property type="molecule type" value="Genomic_DNA"/>
</dbReference>
<proteinExistence type="predicted"/>
<dbReference type="GO" id="GO:0006633">
    <property type="term" value="P:fatty acid biosynthetic process"/>
    <property type="evidence" value="ECO:0007669"/>
    <property type="project" value="InterPro"/>
</dbReference>
<feature type="domain" description="CoA carboxyltransferase N-terminal" evidence="2">
    <location>
        <begin position="1"/>
        <end position="237"/>
    </location>
</feature>
<evidence type="ECO:0000259" key="3">
    <source>
        <dbReference type="PROSITE" id="PS50989"/>
    </source>
</evidence>
<gene>
    <name evidence="4" type="ORF">EPD65_05965</name>
</gene>
<dbReference type="InterPro" id="IPR011763">
    <property type="entry name" value="COA_CT_C"/>
</dbReference>
<evidence type="ECO:0000313" key="4">
    <source>
        <dbReference type="EMBL" id="TCJ29848.1"/>
    </source>
</evidence>
<dbReference type="Proteomes" id="UP000295453">
    <property type="component" value="Unassembled WGS sequence"/>
</dbReference>
<comment type="caution">
    <text evidence="4">The sequence shown here is derived from an EMBL/GenBank/DDBJ whole genome shotgun (WGS) entry which is preliminary data.</text>
</comment>
<evidence type="ECO:0000256" key="1">
    <source>
        <dbReference type="ARBA" id="ARBA00022679"/>
    </source>
</evidence>
<dbReference type="PROSITE" id="PS50980">
    <property type="entry name" value="COA_CT_NTER"/>
    <property type="match status" value="1"/>
</dbReference>
<dbReference type="PRINTS" id="PR01070">
    <property type="entry name" value="ACCCTRFRASEB"/>
</dbReference>
<keyword evidence="5" id="KW-1185">Reference proteome</keyword>
<feature type="domain" description="CoA carboxyltransferase C-terminal" evidence="3">
    <location>
        <begin position="235"/>
        <end position="474"/>
    </location>
</feature>
<organism evidence="4 5">
    <name type="scientific">Nocardioides jejuensis</name>
    <dbReference type="NCBI Taxonomy" id="2502782"/>
    <lineage>
        <taxon>Bacteria</taxon>
        <taxon>Bacillati</taxon>
        <taxon>Actinomycetota</taxon>
        <taxon>Actinomycetes</taxon>
        <taxon>Propionibacteriales</taxon>
        <taxon>Nocardioidaceae</taxon>
        <taxon>Nocardioides</taxon>
    </lineage>
</organism>
<dbReference type="InterPro" id="IPR011762">
    <property type="entry name" value="COA_CT_N"/>
</dbReference>
<dbReference type="SUPFAM" id="SSF52096">
    <property type="entry name" value="ClpP/crotonase"/>
    <property type="match status" value="2"/>
</dbReference>
<dbReference type="GO" id="GO:0009317">
    <property type="term" value="C:acetyl-CoA carboxylase complex"/>
    <property type="evidence" value="ECO:0007669"/>
    <property type="project" value="InterPro"/>
</dbReference>
<evidence type="ECO:0000313" key="5">
    <source>
        <dbReference type="Proteomes" id="UP000295453"/>
    </source>
</evidence>
<protein>
    <submittedName>
        <fullName evidence="4">Acetyl-CoA carboxyl transferase</fullName>
    </submittedName>
</protein>
<dbReference type="PANTHER" id="PTHR42995:SF5">
    <property type="entry name" value="ACETYL-COENZYME A CARBOXYLASE CARBOXYL TRANSFERASE SUBUNIT BETA, CHLOROPLASTIC"/>
    <property type="match status" value="1"/>
</dbReference>